<dbReference type="GO" id="GO:0003677">
    <property type="term" value="F:DNA binding"/>
    <property type="evidence" value="ECO:0007669"/>
    <property type="project" value="InterPro"/>
</dbReference>
<comment type="similarity">
    <text evidence="1 5">Belongs to the DNA glycosylase MPG family.</text>
</comment>
<dbReference type="Pfam" id="PF02245">
    <property type="entry name" value="Pur_DNA_glyco"/>
    <property type="match status" value="1"/>
</dbReference>
<name>A0A540W1M0_9ACTN</name>
<evidence type="ECO:0000256" key="6">
    <source>
        <dbReference type="SAM" id="MobiDB-lite"/>
    </source>
</evidence>
<evidence type="ECO:0000313" key="7">
    <source>
        <dbReference type="EMBL" id="TQF02901.1"/>
    </source>
</evidence>
<evidence type="ECO:0000256" key="3">
    <source>
        <dbReference type="ARBA" id="ARBA00022801"/>
    </source>
</evidence>
<dbReference type="EC" id="3.2.2.-" evidence="5"/>
<keyword evidence="7" id="KW-0326">Glycosidase</keyword>
<accession>A0A540W1M0</accession>
<dbReference type="InterPro" id="IPR011034">
    <property type="entry name" value="Formyl_transferase-like_C_sf"/>
</dbReference>
<keyword evidence="2 5" id="KW-0227">DNA damage</keyword>
<dbReference type="EMBL" id="VIGB01000003">
    <property type="protein sequence ID" value="TQF02901.1"/>
    <property type="molecule type" value="Genomic_DNA"/>
</dbReference>
<evidence type="ECO:0000256" key="5">
    <source>
        <dbReference type="HAMAP-Rule" id="MF_00527"/>
    </source>
</evidence>
<dbReference type="NCBIfam" id="TIGR00567">
    <property type="entry name" value="3mg"/>
    <property type="match status" value="1"/>
</dbReference>
<sequence length="221" mass="23952">MATDSGTPLPRSFFDRPSPEVAPDLLGRTLRCTLPTGTVELRLTEVEAYTGPDDPASHAYRGQTARNAVMFGPPGHSYVYFTYGMHFCVNLVCGPELHPGAVLLRAGEVIGGVEQARKRRTTSRRDHDLAQGPARLAVALGIDRAQDGEDVIDGPVFRLFPGTPPPARLVRTGPRTGIATATDVPWRFWIDGDPTVSPYRAHTPRRRTPGRGPSTSAAETE</sequence>
<dbReference type="FunFam" id="3.10.300.10:FF:000001">
    <property type="entry name" value="Putative 3-methyladenine DNA glycosylase"/>
    <property type="match status" value="1"/>
</dbReference>
<dbReference type="GO" id="GO:0003905">
    <property type="term" value="F:alkylbase DNA N-glycosylase activity"/>
    <property type="evidence" value="ECO:0007669"/>
    <property type="project" value="InterPro"/>
</dbReference>
<dbReference type="GO" id="GO:0006284">
    <property type="term" value="P:base-excision repair"/>
    <property type="evidence" value="ECO:0007669"/>
    <property type="project" value="InterPro"/>
</dbReference>
<comment type="caution">
    <text evidence="7">The sequence shown here is derived from an EMBL/GenBank/DDBJ whole genome shotgun (WGS) entry which is preliminary data.</text>
</comment>
<dbReference type="CDD" id="cd00540">
    <property type="entry name" value="AAG"/>
    <property type="match status" value="1"/>
</dbReference>
<proteinExistence type="inferred from homology"/>
<dbReference type="Gene3D" id="3.10.300.10">
    <property type="entry name" value="Methylpurine-DNA glycosylase (MPG)"/>
    <property type="match status" value="1"/>
</dbReference>
<keyword evidence="3 5" id="KW-0378">Hydrolase</keyword>
<dbReference type="Proteomes" id="UP000319103">
    <property type="component" value="Unassembled WGS sequence"/>
</dbReference>
<dbReference type="SUPFAM" id="SSF50486">
    <property type="entry name" value="FMT C-terminal domain-like"/>
    <property type="match status" value="1"/>
</dbReference>
<evidence type="ECO:0000256" key="1">
    <source>
        <dbReference type="ARBA" id="ARBA00009232"/>
    </source>
</evidence>
<dbReference type="NCBIfam" id="NF002003">
    <property type="entry name" value="PRK00802.1-3"/>
    <property type="match status" value="1"/>
</dbReference>
<evidence type="ECO:0000313" key="8">
    <source>
        <dbReference type="Proteomes" id="UP000319103"/>
    </source>
</evidence>
<organism evidence="7 8">
    <name type="scientific">Kitasatospora acidiphila</name>
    <dbReference type="NCBI Taxonomy" id="2567942"/>
    <lineage>
        <taxon>Bacteria</taxon>
        <taxon>Bacillati</taxon>
        <taxon>Actinomycetota</taxon>
        <taxon>Actinomycetes</taxon>
        <taxon>Kitasatosporales</taxon>
        <taxon>Streptomycetaceae</taxon>
        <taxon>Kitasatospora</taxon>
    </lineage>
</organism>
<dbReference type="PANTHER" id="PTHR10429:SF0">
    <property type="entry name" value="DNA-3-METHYLADENINE GLYCOSYLASE"/>
    <property type="match status" value="1"/>
</dbReference>
<dbReference type="PANTHER" id="PTHR10429">
    <property type="entry name" value="DNA-3-METHYLADENINE GLYCOSYLASE"/>
    <property type="match status" value="1"/>
</dbReference>
<keyword evidence="4 5" id="KW-0234">DNA repair</keyword>
<reference evidence="7 8" key="1">
    <citation type="submission" date="2019-06" db="EMBL/GenBank/DDBJ databases">
        <title>Description of Kitasatospora acidophila sp. nov. isolated from pine grove soil, and reclassification of Streptomyces novaecaesareae to Kitasatospora novaeceasareae comb. nov.</title>
        <authorList>
            <person name="Kim M.J."/>
        </authorList>
    </citation>
    <scope>NUCLEOTIDE SEQUENCE [LARGE SCALE GENOMIC DNA]</scope>
    <source>
        <strain evidence="7 8">MMS16-CNU292</strain>
    </source>
</reference>
<evidence type="ECO:0000256" key="2">
    <source>
        <dbReference type="ARBA" id="ARBA00022763"/>
    </source>
</evidence>
<feature type="compositionally biased region" description="Low complexity" evidence="6">
    <location>
        <begin position="210"/>
        <end position="221"/>
    </location>
</feature>
<gene>
    <name evidence="7" type="ORF">E6W39_12370</name>
</gene>
<dbReference type="HAMAP" id="MF_00527">
    <property type="entry name" value="3MGH"/>
    <property type="match status" value="1"/>
</dbReference>
<dbReference type="InterPro" id="IPR036995">
    <property type="entry name" value="MPG_sf"/>
</dbReference>
<evidence type="ECO:0000256" key="4">
    <source>
        <dbReference type="ARBA" id="ARBA00023204"/>
    </source>
</evidence>
<keyword evidence="8" id="KW-1185">Reference proteome</keyword>
<dbReference type="AlphaFoldDB" id="A0A540W1M0"/>
<feature type="region of interest" description="Disordered" evidence="6">
    <location>
        <begin position="195"/>
        <end position="221"/>
    </location>
</feature>
<dbReference type="InterPro" id="IPR003180">
    <property type="entry name" value="MPG"/>
</dbReference>
<dbReference type="OrthoDB" id="9794313at2"/>
<protein>
    <recommendedName>
        <fullName evidence="5">Putative 3-methyladenine DNA glycosylase</fullName>
        <ecNumber evidence="5">3.2.2.-</ecNumber>
    </recommendedName>
</protein>
<dbReference type="RefSeq" id="WP_141633589.1">
    <property type="nucleotide sequence ID" value="NZ_VIGB01000003.1"/>
</dbReference>